<dbReference type="EMBL" id="KI658411">
    <property type="protein sequence ID" value="ETN82669.1"/>
    <property type="molecule type" value="Genomic_DNA"/>
</dbReference>
<evidence type="ECO:0000256" key="1">
    <source>
        <dbReference type="SAM" id="MobiDB-lite"/>
    </source>
</evidence>
<evidence type="ECO:0000313" key="2">
    <source>
        <dbReference type="EMBL" id="ETN82669.1"/>
    </source>
</evidence>
<keyword evidence="3" id="KW-1185">Reference proteome</keyword>
<gene>
    <name evidence="2" type="ORF">NECAME_01954</name>
</gene>
<dbReference type="Proteomes" id="UP000053676">
    <property type="component" value="Unassembled WGS sequence"/>
</dbReference>
<name>W2TLZ8_NECAM</name>
<organism evidence="2 3">
    <name type="scientific">Necator americanus</name>
    <name type="common">Human hookworm</name>
    <dbReference type="NCBI Taxonomy" id="51031"/>
    <lineage>
        <taxon>Eukaryota</taxon>
        <taxon>Metazoa</taxon>
        <taxon>Ecdysozoa</taxon>
        <taxon>Nematoda</taxon>
        <taxon>Chromadorea</taxon>
        <taxon>Rhabditida</taxon>
        <taxon>Rhabditina</taxon>
        <taxon>Rhabditomorpha</taxon>
        <taxon>Strongyloidea</taxon>
        <taxon>Ancylostomatidae</taxon>
        <taxon>Bunostominae</taxon>
        <taxon>Necator</taxon>
    </lineage>
</organism>
<dbReference type="AlphaFoldDB" id="W2TLZ8"/>
<protein>
    <submittedName>
        <fullName evidence="2">Uncharacterized protein</fullName>
    </submittedName>
</protein>
<feature type="region of interest" description="Disordered" evidence="1">
    <location>
        <begin position="137"/>
        <end position="169"/>
    </location>
</feature>
<feature type="region of interest" description="Disordered" evidence="1">
    <location>
        <begin position="350"/>
        <end position="397"/>
    </location>
</feature>
<accession>W2TLZ8</accession>
<dbReference type="KEGG" id="nai:NECAME_01954"/>
<evidence type="ECO:0000313" key="3">
    <source>
        <dbReference type="Proteomes" id="UP000053676"/>
    </source>
</evidence>
<dbReference type="OrthoDB" id="5872540at2759"/>
<reference evidence="3" key="1">
    <citation type="journal article" date="2014" name="Nat. Genet.">
        <title>Genome of the human hookworm Necator americanus.</title>
        <authorList>
            <person name="Tang Y.T."/>
            <person name="Gao X."/>
            <person name="Rosa B.A."/>
            <person name="Abubucker S."/>
            <person name="Hallsworth-Pepin K."/>
            <person name="Martin J."/>
            <person name="Tyagi R."/>
            <person name="Heizer E."/>
            <person name="Zhang X."/>
            <person name="Bhonagiri-Palsikar V."/>
            <person name="Minx P."/>
            <person name="Warren W.C."/>
            <person name="Wang Q."/>
            <person name="Zhan B."/>
            <person name="Hotez P.J."/>
            <person name="Sternberg P.W."/>
            <person name="Dougall A."/>
            <person name="Gaze S.T."/>
            <person name="Mulvenna J."/>
            <person name="Sotillo J."/>
            <person name="Ranganathan S."/>
            <person name="Rabelo E.M."/>
            <person name="Wilson R.K."/>
            <person name="Felgner P.L."/>
            <person name="Bethony J."/>
            <person name="Hawdon J.M."/>
            <person name="Gasser R.B."/>
            <person name="Loukas A."/>
            <person name="Mitreva M."/>
        </authorList>
    </citation>
    <scope>NUCLEOTIDE SEQUENCE [LARGE SCALE GENOMIC DNA]</scope>
</reference>
<proteinExistence type="predicted"/>
<sequence length="397" mass="45104">MVSAPLHEINRSVNQHNDDDRLIFKKDIAGELEHGQVLRSKLIMAVVYLVVDSIARVQRMYDKDKDVTKRMTKRQSKVCVGASGENIATARRILSGNVKDGDKLVRVLRRNGSPSVKQEQRRLIRLIPVDFVEGPPLSSQGTYGKRTKTSSQHNPQKRKNPDGDVFGYEEDDEALGQDYKTFIERVEQDKSIMEKNVENIREKTHVIPAPQQRSSQSAEDETISAIKEGLQILLHGQQEIGSRLDSLQKEQLKSKVELEDGMANFMEKLKSDIVEKTLDQTEELEKFRIKQQDLYSQFGFLNLRLDELERLVANLLHETKDDPHVIIKLDKPAEIEEITRSESLQSVLSISSGSTVEDPSSQQKKTRKPSQAFLYTQNIEDPQKGVGKGEFAEVTQL</sequence>